<keyword evidence="4" id="KW-1185">Reference proteome</keyword>
<dbReference type="RefSeq" id="WP_126953069.1">
    <property type="nucleotide sequence ID" value="NZ_RZGR01000009.1"/>
</dbReference>
<feature type="domain" description="Phosphatidic acid phosphatase type 2/haloperoxidase" evidence="2">
    <location>
        <begin position="86"/>
        <end position="199"/>
    </location>
</feature>
<feature type="transmembrane region" description="Helical" evidence="1">
    <location>
        <begin position="50"/>
        <end position="76"/>
    </location>
</feature>
<feature type="transmembrane region" description="Helical" evidence="1">
    <location>
        <begin position="184"/>
        <end position="202"/>
    </location>
</feature>
<dbReference type="EMBL" id="RZGR01000009">
    <property type="protein sequence ID" value="RUQ89011.1"/>
    <property type="molecule type" value="Genomic_DNA"/>
</dbReference>
<dbReference type="InterPro" id="IPR000326">
    <property type="entry name" value="PAP2/HPO"/>
</dbReference>
<name>A0A3S0VB31_9GAMM</name>
<dbReference type="OrthoDB" id="5645237at2"/>
<evidence type="ECO:0000259" key="2">
    <source>
        <dbReference type="SMART" id="SM00014"/>
    </source>
</evidence>
<evidence type="ECO:0000313" key="3">
    <source>
        <dbReference type="EMBL" id="RUQ89011.1"/>
    </source>
</evidence>
<keyword evidence="1" id="KW-0472">Membrane</keyword>
<dbReference type="AlphaFoldDB" id="A0A3S0VB31"/>
<keyword evidence="1" id="KW-0812">Transmembrane</keyword>
<reference evidence="3 4" key="1">
    <citation type="submission" date="2018-12" db="EMBL/GenBank/DDBJ databases">
        <title>Legionella sp,whole genome shotgun sequence.</title>
        <authorList>
            <person name="Wu H."/>
        </authorList>
    </citation>
    <scope>NUCLEOTIDE SEQUENCE [LARGE SCALE GENOMIC DNA]</scope>
    <source>
        <strain evidence="4">km714</strain>
    </source>
</reference>
<evidence type="ECO:0000256" key="1">
    <source>
        <dbReference type="SAM" id="Phobius"/>
    </source>
</evidence>
<feature type="transmembrane region" description="Helical" evidence="1">
    <location>
        <begin position="160"/>
        <end position="178"/>
    </location>
</feature>
<keyword evidence="1" id="KW-1133">Transmembrane helix</keyword>
<organism evidence="3 4">
    <name type="scientific">Legionella septentrionalis</name>
    <dbReference type="NCBI Taxonomy" id="2498109"/>
    <lineage>
        <taxon>Bacteria</taxon>
        <taxon>Pseudomonadati</taxon>
        <taxon>Pseudomonadota</taxon>
        <taxon>Gammaproteobacteria</taxon>
        <taxon>Legionellales</taxon>
        <taxon>Legionellaceae</taxon>
        <taxon>Legionella</taxon>
    </lineage>
</organism>
<dbReference type="Pfam" id="PF01569">
    <property type="entry name" value="PAP2"/>
    <property type="match status" value="1"/>
</dbReference>
<dbReference type="InterPro" id="IPR036938">
    <property type="entry name" value="PAP2/HPO_sf"/>
</dbReference>
<dbReference type="Proteomes" id="UP000288012">
    <property type="component" value="Unassembled WGS sequence"/>
</dbReference>
<feature type="transmembrane region" description="Helical" evidence="1">
    <location>
        <begin position="12"/>
        <end position="30"/>
    </location>
</feature>
<dbReference type="SMART" id="SM00014">
    <property type="entry name" value="acidPPc"/>
    <property type="match status" value="1"/>
</dbReference>
<gene>
    <name evidence="3" type="ORF">EKM59_04235</name>
</gene>
<protein>
    <submittedName>
        <fullName evidence="3">Phosphatase PAP2 family protein</fullName>
    </submittedName>
</protein>
<proteinExistence type="predicted"/>
<feature type="transmembrane region" description="Helical" evidence="1">
    <location>
        <begin position="133"/>
        <end position="155"/>
    </location>
</feature>
<dbReference type="Gene3D" id="1.20.144.10">
    <property type="entry name" value="Phosphatidic acid phosphatase type 2/haloperoxidase"/>
    <property type="match status" value="1"/>
</dbReference>
<dbReference type="SUPFAM" id="SSF48317">
    <property type="entry name" value="Acid phosphatase/Vanadium-dependent haloperoxidase"/>
    <property type="match status" value="1"/>
</dbReference>
<feature type="transmembrane region" description="Helical" evidence="1">
    <location>
        <begin position="88"/>
        <end position="108"/>
    </location>
</feature>
<sequence length="219" mass="25158">MAPFNRLLMIMMKPWMAVFYLGFVSLAFLYLDKPIALYFHEVDLRSNLAILNWITKVGLGGFYLVSLVLLALYFRFVARNYKWEVRVWFLWLCVAFPSLICLGLKIALGRARPSLLFEEQLYGFYGLQTQSTFWSFPSGHSTTIMGLVFGLSILFPRYGYAWIAAGLFVAISRILLTHHYLSDVLIAAYLALLEVGLLWCWVRQKNWAASLQDNANTAN</sequence>
<evidence type="ECO:0000313" key="4">
    <source>
        <dbReference type="Proteomes" id="UP000288012"/>
    </source>
</evidence>
<comment type="caution">
    <text evidence="3">The sequence shown here is derived from an EMBL/GenBank/DDBJ whole genome shotgun (WGS) entry which is preliminary data.</text>
</comment>
<accession>A0A3S0VB31</accession>